<evidence type="ECO:0000313" key="7">
    <source>
        <dbReference type="EMBL" id="NJP91429.1"/>
    </source>
</evidence>
<dbReference type="RefSeq" id="WP_168010816.1">
    <property type="nucleotide sequence ID" value="NZ_JAATEP010000012.1"/>
</dbReference>
<dbReference type="SUPFAM" id="SSF103473">
    <property type="entry name" value="MFS general substrate transporter"/>
    <property type="match status" value="1"/>
</dbReference>
<evidence type="ECO:0000256" key="3">
    <source>
        <dbReference type="ARBA" id="ARBA00022692"/>
    </source>
</evidence>
<feature type="transmembrane region" description="Helical" evidence="6">
    <location>
        <begin position="20"/>
        <end position="40"/>
    </location>
</feature>
<evidence type="ECO:0000256" key="6">
    <source>
        <dbReference type="SAM" id="Phobius"/>
    </source>
</evidence>
<dbReference type="Pfam" id="PF07690">
    <property type="entry name" value="MFS_1"/>
    <property type="match status" value="1"/>
</dbReference>
<keyword evidence="2" id="KW-1003">Cell membrane</keyword>
<evidence type="ECO:0000256" key="4">
    <source>
        <dbReference type="ARBA" id="ARBA00022989"/>
    </source>
</evidence>
<feature type="transmembrane region" description="Helical" evidence="6">
    <location>
        <begin position="77"/>
        <end position="97"/>
    </location>
</feature>
<keyword evidence="5 6" id="KW-0472">Membrane</keyword>
<evidence type="ECO:0000256" key="1">
    <source>
        <dbReference type="ARBA" id="ARBA00004651"/>
    </source>
</evidence>
<organism evidence="7 8">
    <name type="scientific">Nonomuraea composti</name>
    <dbReference type="NCBI Taxonomy" id="2720023"/>
    <lineage>
        <taxon>Bacteria</taxon>
        <taxon>Bacillati</taxon>
        <taxon>Actinomycetota</taxon>
        <taxon>Actinomycetes</taxon>
        <taxon>Streptosporangiales</taxon>
        <taxon>Streptosporangiaceae</taxon>
        <taxon>Nonomuraea</taxon>
    </lineage>
</organism>
<feature type="transmembrane region" description="Helical" evidence="6">
    <location>
        <begin position="255"/>
        <end position="279"/>
    </location>
</feature>
<comment type="caution">
    <text evidence="7">The sequence shown here is derived from an EMBL/GenBank/DDBJ whole genome shotgun (WGS) entry which is preliminary data.</text>
</comment>
<sequence length="404" mass="41137">MRAPVELLRTNRDYRRYALARLSSTIGTTVAPLGLAFAIIEAGGGAAALGLVLMGGLLVFIAVTPAAGVLADRLPRLSIIVACQIICGVCQLVAGVLVLRGAAAVWSLVALQMVAGAAGAFFQPAVKGLVPQLVPLGPMLSHANALLQIANNAVAILGPGMAGLVIALSSPGIILAWDGATFLASAALFLTLRLPPSPRRERRRFLADLAEGWSAFRSRRWLWVLTVVSALTSACWAAGVSVLGPIYATRYLDGAVSWGLVTSAIGIGLACGSITSLLFPPARVGRVMCLTPIPVALLLIGMATGAPLLALAGAGALTGAGGTLQLIAWTSYLQQAIPTEQLSRIVATNALIATLLVPVAYAVAGPAAELVGVRVVLGGCALIVLGGAVIAACSRDVRQLATGT</sequence>
<dbReference type="InterPro" id="IPR011701">
    <property type="entry name" value="MFS"/>
</dbReference>
<feature type="transmembrane region" description="Helical" evidence="6">
    <location>
        <begin position="103"/>
        <end position="122"/>
    </location>
</feature>
<dbReference type="Gene3D" id="1.20.1250.20">
    <property type="entry name" value="MFS general substrate transporter like domains"/>
    <property type="match status" value="1"/>
</dbReference>
<dbReference type="Proteomes" id="UP000696294">
    <property type="component" value="Unassembled WGS sequence"/>
</dbReference>
<gene>
    <name evidence="7" type="ORF">HCN51_18530</name>
</gene>
<feature type="transmembrane region" description="Helical" evidence="6">
    <location>
        <begin position="370"/>
        <end position="393"/>
    </location>
</feature>
<dbReference type="CDD" id="cd06173">
    <property type="entry name" value="MFS_MefA_like"/>
    <property type="match status" value="1"/>
</dbReference>
<name>A0ABX1B6P8_9ACTN</name>
<dbReference type="EMBL" id="JAATEP010000012">
    <property type="protein sequence ID" value="NJP91429.1"/>
    <property type="molecule type" value="Genomic_DNA"/>
</dbReference>
<proteinExistence type="predicted"/>
<feature type="transmembrane region" description="Helical" evidence="6">
    <location>
        <begin position="143"/>
        <end position="168"/>
    </location>
</feature>
<feature type="transmembrane region" description="Helical" evidence="6">
    <location>
        <begin position="46"/>
        <end position="70"/>
    </location>
</feature>
<dbReference type="PANTHER" id="PTHR23513:SF11">
    <property type="entry name" value="STAPHYLOFERRIN A TRANSPORTER"/>
    <property type="match status" value="1"/>
</dbReference>
<keyword evidence="8" id="KW-1185">Reference proteome</keyword>
<feature type="transmembrane region" description="Helical" evidence="6">
    <location>
        <begin position="174"/>
        <end position="194"/>
    </location>
</feature>
<feature type="transmembrane region" description="Helical" evidence="6">
    <location>
        <begin position="309"/>
        <end position="333"/>
    </location>
</feature>
<evidence type="ECO:0000256" key="2">
    <source>
        <dbReference type="ARBA" id="ARBA00022475"/>
    </source>
</evidence>
<evidence type="ECO:0000256" key="5">
    <source>
        <dbReference type="ARBA" id="ARBA00023136"/>
    </source>
</evidence>
<feature type="transmembrane region" description="Helical" evidence="6">
    <location>
        <begin position="221"/>
        <end position="243"/>
    </location>
</feature>
<protein>
    <submittedName>
        <fullName evidence="7">MFS transporter</fullName>
    </submittedName>
</protein>
<feature type="transmembrane region" description="Helical" evidence="6">
    <location>
        <begin position="345"/>
        <end position="364"/>
    </location>
</feature>
<accession>A0ABX1B6P8</accession>
<keyword evidence="4 6" id="KW-1133">Transmembrane helix</keyword>
<comment type="subcellular location">
    <subcellularLocation>
        <location evidence="1">Cell membrane</location>
        <topology evidence="1">Multi-pass membrane protein</topology>
    </subcellularLocation>
</comment>
<dbReference type="PANTHER" id="PTHR23513">
    <property type="entry name" value="INTEGRAL MEMBRANE EFFLUX PROTEIN-RELATED"/>
    <property type="match status" value="1"/>
</dbReference>
<evidence type="ECO:0000313" key="8">
    <source>
        <dbReference type="Proteomes" id="UP000696294"/>
    </source>
</evidence>
<keyword evidence="3 6" id="KW-0812">Transmembrane</keyword>
<dbReference type="InterPro" id="IPR036259">
    <property type="entry name" value="MFS_trans_sf"/>
</dbReference>
<reference evidence="7 8" key="1">
    <citation type="submission" date="2020-03" db="EMBL/GenBank/DDBJ databases">
        <title>WGS of actinomycetes isolated from Thailand.</title>
        <authorList>
            <person name="Thawai C."/>
        </authorList>
    </citation>
    <scope>NUCLEOTIDE SEQUENCE [LARGE SCALE GENOMIC DNA]</scope>
    <source>
        <strain evidence="7 8">FMUSA5-5</strain>
    </source>
</reference>
<feature type="transmembrane region" description="Helical" evidence="6">
    <location>
        <begin position="286"/>
        <end position="303"/>
    </location>
</feature>